<dbReference type="RefSeq" id="WP_234624259.1">
    <property type="nucleotide sequence ID" value="NZ_JAHWXT010000010.1"/>
</dbReference>
<reference evidence="1" key="1">
    <citation type="submission" date="2021-07" db="EMBL/GenBank/DDBJ databases">
        <authorList>
            <person name="Fernandez M."/>
            <person name="Pereira P."/>
            <person name="Torres Tejerizo G.A."/>
            <person name="Gonzalez P."/>
            <person name="Agostini E."/>
        </authorList>
    </citation>
    <scope>NUCLEOTIDE SEQUENCE</scope>
    <source>
        <strain evidence="1">SFC 500-1A</strain>
    </source>
</reference>
<dbReference type="EMBL" id="JAHWXT010000010">
    <property type="protein sequence ID" value="MCF0266808.1"/>
    <property type="molecule type" value="Genomic_DNA"/>
</dbReference>
<dbReference type="PANTHER" id="PTHR15394:SF3">
    <property type="entry name" value="SERINE HYDROLASE RBBP9"/>
    <property type="match status" value="1"/>
</dbReference>
<accession>A0A8X8GKF9</accession>
<proteinExistence type="predicted"/>
<dbReference type="Gene3D" id="3.40.50.1820">
    <property type="entry name" value="alpha/beta hydrolase"/>
    <property type="match status" value="1"/>
</dbReference>
<dbReference type="SUPFAM" id="SSF53474">
    <property type="entry name" value="alpha/beta-Hydrolases"/>
    <property type="match status" value="1"/>
</dbReference>
<dbReference type="GO" id="GO:0016787">
    <property type="term" value="F:hydrolase activity"/>
    <property type="evidence" value="ECO:0007669"/>
    <property type="project" value="UniProtKB-KW"/>
</dbReference>
<comment type="caution">
    <text evidence="1">The sequence shown here is derived from an EMBL/GenBank/DDBJ whole genome shotgun (WGS) entry which is preliminary data.</text>
</comment>
<dbReference type="InterPro" id="IPR029058">
    <property type="entry name" value="AB_hydrolase_fold"/>
</dbReference>
<sequence>MKKVFIVHGYKDSPEHHWYPWLKQQVLSAGHACEVIDLAHPEQPQYELWKHNITQQIKSLNDDTIIVAHGLGGIASLDFLSSELLGRKLGALFLVAGFSKNLAVLPELNLFLQHARVDDALLRMNILNRFIFFSNNDPFVPAPVSIQLGYSLNSQMIEVKGAGHFMAAEGYTSLTVLWEKLAVLLQPESQAGTQAAYSILS</sequence>
<organism evidence="1 2">
    <name type="scientific">Acinetobacter guillouiae</name>
    <name type="common">Acinetobacter genomosp. 11</name>
    <dbReference type="NCBI Taxonomy" id="106649"/>
    <lineage>
        <taxon>Bacteria</taxon>
        <taxon>Pseudomonadati</taxon>
        <taxon>Pseudomonadota</taxon>
        <taxon>Gammaproteobacteria</taxon>
        <taxon>Moraxellales</taxon>
        <taxon>Moraxellaceae</taxon>
        <taxon>Acinetobacter</taxon>
    </lineage>
</organism>
<dbReference type="InterPro" id="IPR010662">
    <property type="entry name" value="RBBP9/YdeN"/>
</dbReference>
<evidence type="ECO:0000313" key="1">
    <source>
        <dbReference type="EMBL" id="MCF0266808.1"/>
    </source>
</evidence>
<keyword evidence="1" id="KW-0378">Hydrolase</keyword>
<protein>
    <submittedName>
        <fullName evidence="1">Alpha/beta hydrolase</fullName>
    </submittedName>
</protein>
<dbReference type="Pfam" id="PF06821">
    <property type="entry name" value="Ser_hydrolase"/>
    <property type="match status" value="1"/>
</dbReference>
<dbReference type="Proteomes" id="UP000887320">
    <property type="component" value="Unassembled WGS sequence"/>
</dbReference>
<dbReference type="PANTHER" id="PTHR15394">
    <property type="entry name" value="SERINE HYDROLASE RBBP9"/>
    <property type="match status" value="1"/>
</dbReference>
<evidence type="ECO:0000313" key="2">
    <source>
        <dbReference type="Proteomes" id="UP000887320"/>
    </source>
</evidence>
<gene>
    <name evidence="1" type="ORF">KW868_20350</name>
</gene>
<name>A0A8X8GKF9_ACIGI</name>
<dbReference type="AlphaFoldDB" id="A0A8X8GKF9"/>